<evidence type="ECO:0000313" key="1">
    <source>
        <dbReference type="EMBL" id="EFW15989.1"/>
    </source>
</evidence>
<gene>
    <name evidence="1" type="ORF">CPSG_07616</name>
</gene>
<dbReference type="InterPro" id="IPR011009">
    <property type="entry name" value="Kinase-like_dom_sf"/>
</dbReference>
<proteinExistence type="predicted"/>
<sequence length="501" mass="57930">MLRTQRLQRREITYASAKEEEVNVLHQMGYYDQQTKFFAHLNNHRDQIKDIVARHLGLSSPAVCHVAEENDWLHGSLNACIPVTIVGPFGIRVMIRFPLPYRIGEDFGPGNADEKIRCEAGTYASLQENCLDIPIPRLYGFALSDGETLENLPPLIQWIQRFKRRFISWLGHPIPSKNIRSQRRSDNIIGTGYLLMEYIEPSRGTMLSNTWMDSQHDMQLSTNLFRDPSRIFLSLIRVPRPRIGSFIIDDHKGFLVLAYRPLSVEIQLLENGRMLTDIHRDYTYSTVDSYLTDILTFHVHRFRYQPNALSFLTGMRAVFKILFQANLRRGPFILTFTDMHQSNIFVDKDSNITCLVDLERACSRPIEMSNPPHWLTHKGVDELVLSDYDAVQTEFMGIMTAKEKRQHPTAVERDNSKELRQILPAVMNNSWATGTFWYTLALSSPSGLFGTFKEHIRPLFCRDYIEEFNLVMLFLWKGMWNTSQAANSRIKNSTTKNSDAD</sequence>
<dbReference type="OrthoDB" id="3645574at2759"/>
<evidence type="ECO:0000313" key="2">
    <source>
        <dbReference type="Proteomes" id="UP000002497"/>
    </source>
</evidence>
<accession>E9DCR4</accession>
<name>E9DCR4_COCPS</name>
<dbReference type="VEuPathDB" id="FungiDB:CPSG_07616"/>
<reference evidence="2" key="1">
    <citation type="journal article" date="2010" name="Genome Res.">
        <title>Population genomic sequencing of Coccidioides fungi reveals recent hybridization and transposon control.</title>
        <authorList>
            <person name="Neafsey D.E."/>
            <person name="Barker B.M."/>
            <person name="Sharpton T.J."/>
            <person name="Stajich J.E."/>
            <person name="Park D.J."/>
            <person name="Whiston E."/>
            <person name="Hung C.-Y."/>
            <person name="McMahan C."/>
            <person name="White J."/>
            <person name="Sykes S."/>
            <person name="Heiman D."/>
            <person name="Young S."/>
            <person name="Zeng Q."/>
            <person name="Abouelleil A."/>
            <person name="Aftuck L."/>
            <person name="Bessette D."/>
            <person name="Brown A."/>
            <person name="FitzGerald M."/>
            <person name="Lui A."/>
            <person name="Macdonald J.P."/>
            <person name="Priest M."/>
            <person name="Orbach M.J."/>
            <person name="Galgiani J.N."/>
            <person name="Kirkland T.N."/>
            <person name="Cole G.T."/>
            <person name="Birren B.W."/>
            <person name="Henn M.R."/>
            <person name="Taylor J.W."/>
            <person name="Rounsley S.D."/>
        </authorList>
    </citation>
    <scope>NUCLEOTIDE SEQUENCE [LARGE SCALE GENOMIC DNA]</scope>
    <source>
        <strain evidence="2">RMSCC 757 / Silveira</strain>
    </source>
</reference>
<organism evidence="2">
    <name type="scientific">Coccidioides posadasii (strain RMSCC 757 / Silveira)</name>
    <name type="common">Valley fever fungus</name>
    <dbReference type="NCBI Taxonomy" id="443226"/>
    <lineage>
        <taxon>Eukaryota</taxon>
        <taxon>Fungi</taxon>
        <taxon>Dikarya</taxon>
        <taxon>Ascomycota</taxon>
        <taxon>Pezizomycotina</taxon>
        <taxon>Eurotiomycetes</taxon>
        <taxon>Eurotiomycetidae</taxon>
        <taxon>Onygenales</taxon>
        <taxon>Onygenaceae</taxon>
        <taxon>Coccidioides</taxon>
    </lineage>
</organism>
<keyword evidence="2" id="KW-1185">Reference proteome</keyword>
<dbReference type="VEuPathDB" id="FungiDB:D8B26_001096"/>
<dbReference type="OMA" id="HITCLID"/>
<dbReference type="InterPro" id="IPR051678">
    <property type="entry name" value="AGP_Transferase"/>
</dbReference>
<dbReference type="PANTHER" id="PTHR21310">
    <property type="entry name" value="AMINOGLYCOSIDE PHOSPHOTRANSFERASE-RELATED-RELATED"/>
    <property type="match status" value="1"/>
</dbReference>
<dbReference type="SUPFAM" id="SSF56112">
    <property type="entry name" value="Protein kinase-like (PK-like)"/>
    <property type="match status" value="1"/>
</dbReference>
<dbReference type="Proteomes" id="UP000002497">
    <property type="component" value="Unassembled WGS sequence"/>
</dbReference>
<dbReference type="STRING" id="443226.E9DCR4"/>
<dbReference type="HOGENOM" id="CLU_025005_3_1_1"/>
<dbReference type="AlphaFoldDB" id="E9DCR4"/>
<dbReference type="EMBL" id="GL636499">
    <property type="protein sequence ID" value="EFW15989.1"/>
    <property type="molecule type" value="Genomic_DNA"/>
</dbReference>
<dbReference type="PANTHER" id="PTHR21310:SF37">
    <property type="entry name" value="AMINOGLYCOSIDE PHOSPHOTRANSFERASE DOMAIN-CONTAINING PROTEIN"/>
    <property type="match status" value="1"/>
</dbReference>
<reference evidence="2" key="2">
    <citation type="submission" date="2010-03" db="EMBL/GenBank/DDBJ databases">
        <title>The genome sequence of Coccidioides posadasii strain Silveira.</title>
        <authorList>
            <consortium name="The Broad Institute Genome Sequencing Center for Infectious Disease"/>
            <person name="Neafsey D."/>
            <person name="Orbach M."/>
            <person name="Henn M.R."/>
            <person name="Cole G.T."/>
            <person name="Galgiani J."/>
            <person name="Gardner M.J."/>
            <person name="Kirkland T.N."/>
            <person name="Taylor J.W."/>
            <person name="Young S.K."/>
            <person name="Zeng Q."/>
            <person name="Koehrsen M."/>
            <person name="Alvarado L."/>
            <person name="Berlin A."/>
            <person name="Borenstein D."/>
            <person name="Chapman S.B."/>
            <person name="Chen Z."/>
            <person name="Engels R."/>
            <person name="Freedman E."/>
            <person name="Gellesch M."/>
            <person name="Goldberg J."/>
            <person name="Griggs A."/>
            <person name="Gujja S."/>
            <person name="Heilman E."/>
            <person name="Heiman D."/>
            <person name="Howarth C."/>
            <person name="Jen D."/>
            <person name="Larson L."/>
            <person name="Mehta T."/>
            <person name="Neiman D."/>
            <person name="Park D."/>
            <person name="Pearson M."/>
            <person name="Richards J."/>
            <person name="Roberts A."/>
            <person name="Saif S."/>
            <person name="Shea T."/>
            <person name="Shenoy N."/>
            <person name="Sisk P."/>
            <person name="Stolte C."/>
            <person name="Sykes S."/>
            <person name="Walk T."/>
            <person name="White J."/>
            <person name="Yandava C."/>
            <person name="Haas B."/>
            <person name="Nusbaum C."/>
            <person name="Birren B."/>
        </authorList>
    </citation>
    <scope>NUCLEOTIDE SEQUENCE [LARGE SCALE GENOMIC DNA]</scope>
    <source>
        <strain evidence="2">RMSCC 757 / Silveira</strain>
    </source>
</reference>
<evidence type="ECO:0008006" key="3">
    <source>
        <dbReference type="Google" id="ProtNLM"/>
    </source>
</evidence>
<protein>
    <recommendedName>
        <fullName evidence="3">Aminoglycoside phosphotransferase domain-containing protein</fullName>
    </recommendedName>
</protein>